<keyword evidence="2" id="KW-1185">Reference proteome</keyword>
<comment type="caution">
    <text evidence="1">The sequence shown here is derived from an EMBL/GenBank/DDBJ whole genome shotgun (WGS) entry which is preliminary data.</text>
</comment>
<sequence length="55" mass="5917">MGIRNMEGQRGAEFVFDSESDAKQFVLQAWIAIQDGVFASVAAEGAELRIGRGSV</sequence>
<accession>A0A1Y2HXB5</accession>
<dbReference type="Proteomes" id="UP000193411">
    <property type="component" value="Unassembled WGS sequence"/>
</dbReference>
<dbReference type="EMBL" id="MCFL01000008">
    <property type="protein sequence ID" value="ORZ38594.1"/>
    <property type="molecule type" value="Genomic_DNA"/>
</dbReference>
<proteinExistence type="predicted"/>
<name>A0A1Y2HXB5_9FUNG</name>
<gene>
    <name evidence="1" type="ORF">BCR44DRAFT_1428572</name>
</gene>
<reference evidence="1 2" key="1">
    <citation type="submission" date="2016-07" db="EMBL/GenBank/DDBJ databases">
        <title>Pervasive Adenine N6-methylation of Active Genes in Fungi.</title>
        <authorList>
            <consortium name="DOE Joint Genome Institute"/>
            <person name="Mondo S.J."/>
            <person name="Dannebaum R.O."/>
            <person name="Kuo R.C."/>
            <person name="Labutti K."/>
            <person name="Haridas S."/>
            <person name="Kuo A."/>
            <person name="Salamov A."/>
            <person name="Ahrendt S.R."/>
            <person name="Lipzen A."/>
            <person name="Sullivan W."/>
            <person name="Andreopoulos W.B."/>
            <person name="Clum A."/>
            <person name="Lindquist E."/>
            <person name="Daum C."/>
            <person name="Ramamoorthy G.K."/>
            <person name="Gryganskyi A."/>
            <person name="Culley D."/>
            <person name="Magnuson J.K."/>
            <person name="James T.Y."/>
            <person name="O'Malley M.A."/>
            <person name="Stajich J.E."/>
            <person name="Spatafora J.W."/>
            <person name="Visel A."/>
            <person name="Grigoriev I.V."/>
        </authorList>
    </citation>
    <scope>NUCLEOTIDE SEQUENCE [LARGE SCALE GENOMIC DNA]</scope>
    <source>
        <strain evidence="1 2">PL171</strain>
    </source>
</reference>
<evidence type="ECO:0000313" key="1">
    <source>
        <dbReference type="EMBL" id="ORZ38594.1"/>
    </source>
</evidence>
<organism evidence="1 2">
    <name type="scientific">Catenaria anguillulae PL171</name>
    <dbReference type="NCBI Taxonomy" id="765915"/>
    <lineage>
        <taxon>Eukaryota</taxon>
        <taxon>Fungi</taxon>
        <taxon>Fungi incertae sedis</taxon>
        <taxon>Blastocladiomycota</taxon>
        <taxon>Blastocladiomycetes</taxon>
        <taxon>Blastocladiales</taxon>
        <taxon>Catenariaceae</taxon>
        <taxon>Catenaria</taxon>
    </lineage>
</organism>
<evidence type="ECO:0000313" key="2">
    <source>
        <dbReference type="Proteomes" id="UP000193411"/>
    </source>
</evidence>
<dbReference type="AlphaFoldDB" id="A0A1Y2HXB5"/>
<protein>
    <submittedName>
        <fullName evidence="1">Uncharacterized protein</fullName>
    </submittedName>
</protein>